<dbReference type="Proteomes" id="UP000886523">
    <property type="component" value="Unassembled WGS sequence"/>
</dbReference>
<keyword evidence="2" id="KW-1185">Reference proteome</keyword>
<dbReference type="InterPro" id="IPR044432">
    <property type="entry name" value="Set10/Efm1_SET"/>
</dbReference>
<protein>
    <recommendedName>
        <fullName evidence="3">SET domain-containing protein</fullName>
    </recommendedName>
</protein>
<dbReference type="CDD" id="cd19180">
    <property type="entry name" value="SET_SpSET10-like"/>
    <property type="match status" value="1"/>
</dbReference>
<sequence length="468" mass="51630">MSANPSETPQFKAFRNWVRANGGYIHPALTFLSGPRGTSVLASKDILPNTTVLSCPFDLAITRDLAIGALKACIWDSNTSRKKGSPQSDTLLYRAEQLSERQIVCSYIVLHWVILSDPRSSGSTDSKTSPSAVHFKHAPYINTFPSPDQLRTPMQFTAAELELLKGTNLYGATEDRQKEWQTEWRQVRDLLSDVNTIWAEKFTWDRYVTAATYLSSRGFPSSLLSASPTTSPSDASYSILLPILDCLNHARRHPVSWLVTSSAPSTPTTTTHNLNKSALHATLLLRSPTLAQTEVFNNYGPKPNSELLLGYGFIIPSNPEDTIVLKLGGSAHRHEISRDVFTLAGCNGMRDLWAEVEMMVLTSGEDDESVTSMEGGWEVTLEVCEALKDMVARKIDALPDLTSFTSSPNPPAVRPDVTEMIIEYVQGQRDILGGILEYVKRRKQAAIETAKAEGLDVQEVEEVPVDDG</sequence>
<dbReference type="Gene3D" id="3.90.1410.10">
    <property type="entry name" value="set domain protein methyltransferase, domain 1"/>
    <property type="match status" value="1"/>
</dbReference>
<dbReference type="GO" id="GO:0005634">
    <property type="term" value="C:nucleus"/>
    <property type="evidence" value="ECO:0007669"/>
    <property type="project" value="TreeGrafter"/>
</dbReference>
<evidence type="ECO:0000313" key="1">
    <source>
        <dbReference type="EMBL" id="KAF9505830.1"/>
    </source>
</evidence>
<accession>A0A9P6AIA5</accession>
<dbReference type="OrthoDB" id="42889at2759"/>
<dbReference type="InterPro" id="IPR050600">
    <property type="entry name" value="SETD3_SETD6_MTase"/>
</dbReference>
<name>A0A9P6AIA5_9AGAM</name>
<evidence type="ECO:0000313" key="2">
    <source>
        <dbReference type="Proteomes" id="UP000886523"/>
    </source>
</evidence>
<gene>
    <name evidence="1" type="ORF">BS47DRAFT_1378233</name>
</gene>
<reference evidence="1" key="1">
    <citation type="journal article" date="2020" name="Nat. Commun.">
        <title>Large-scale genome sequencing of mycorrhizal fungi provides insights into the early evolution of symbiotic traits.</title>
        <authorList>
            <person name="Miyauchi S."/>
            <person name="Kiss E."/>
            <person name="Kuo A."/>
            <person name="Drula E."/>
            <person name="Kohler A."/>
            <person name="Sanchez-Garcia M."/>
            <person name="Morin E."/>
            <person name="Andreopoulos B."/>
            <person name="Barry K.W."/>
            <person name="Bonito G."/>
            <person name="Buee M."/>
            <person name="Carver A."/>
            <person name="Chen C."/>
            <person name="Cichocki N."/>
            <person name="Clum A."/>
            <person name="Culley D."/>
            <person name="Crous P.W."/>
            <person name="Fauchery L."/>
            <person name="Girlanda M."/>
            <person name="Hayes R.D."/>
            <person name="Keri Z."/>
            <person name="LaButti K."/>
            <person name="Lipzen A."/>
            <person name="Lombard V."/>
            <person name="Magnuson J."/>
            <person name="Maillard F."/>
            <person name="Murat C."/>
            <person name="Nolan M."/>
            <person name="Ohm R.A."/>
            <person name="Pangilinan J."/>
            <person name="Pereira M.F."/>
            <person name="Perotto S."/>
            <person name="Peter M."/>
            <person name="Pfister S."/>
            <person name="Riley R."/>
            <person name="Sitrit Y."/>
            <person name="Stielow J.B."/>
            <person name="Szollosi G."/>
            <person name="Zifcakova L."/>
            <person name="Stursova M."/>
            <person name="Spatafora J.W."/>
            <person name="Tedersoo L."/>
            <person name="Vaario L.M."/>
            <person name="Yamada A."/>
            <person name="Yan M."/>
            <person name="Wang P."/>
            <person name="Xu J."/>
            <person name="Bruns T."/>
            <person name="Baldrian P."/>
            <person name="Vilgalys R."/>
            <person name="Dunand C."/>
            <person name="Henrissat B."/>
            <person name="Grigoriev I.V."/>
            <person name="Hibbett D."/>
            <person name="Nagy L.G."/>
            <person name="Martin F.M."/>
        </authorList>
    </citation>
    <scope>NUCLEOTIDE SEQUENCE</scope>
    <source>
        <strain evidence="1">UP504</strain>
    </source>
</reference>
<dbReference type="EMBL" id="MU129135">
    <property type="protein sequence ID" value="KAF9505830.1"/>
    <property type="molecule type" value="Genomic_DNA"/>
</dbReference>
<organism evidence="1 2">
    <name type="scientific">Hydnum rufescens UP504</name>
    <dbReference type="NCBI Taxonomy" id="1448309"/>
    <lineage>
        <taxon>Eukaryota</taxon>
        <taxon>Fungi</taxon>
        <taxon>Dikarya</taxon>
        <taxon>Basidiomycota</taxon>
        <taxon>Agaricomycotina</taxon>
        <taxon>Agaricomycetes</taxon>
        <taxon>Cantharellales</taxon>
        <taxon>Hydnaceae</taxon>
        <taxon>Hydnum</taxon>
    </lineage>
</organism>
<dbReference type="AlphaFoldDB" id="A0A9P6AIA5"/>
<dbReference type="GO" id="GO:0016279">
    <property type="term" value="F:protein-lysine N-methyltransferase activity"/>
    <property type="evidence" value="ECO:0007669"/>
    <property type="project" value="InterPro"/>
</dbReference>
<dbReference type="PANTHER" id="PTHR13271">
    <property type="entry name" value="UNCHARACTERIZED PUTATIVE METHYLTRANSFERASE"/>
    <property type="match status" value="1"/>
</dbReference>
<proteinExistence type="predicted"/>
<dbReference type="PANTHER" id="PTHR13271:SF147">
    <property type="entry name" value="PROTEIN-LYSINE N-METHYLTRANSFERASE EFM1-RELATED"/>
    <property type="match status" value="1"/>
</dbReference>
<dbReference type="SUPFAM" id="SSF82199">
    <property type="entry name" value="SET domain"/>
    <property type="match status" value="1"/>
</dbReference>
<comment type="caution">
    <text evidence="1">The sequence shown here is derived from an EMBL/GenBank/DDBJ whole genome shotgun (WGS) entry which is preliminary data.</text>
</comment>
<evidence type="ECO:0008006" key="3">
    <source>
        <dbReference type="Google" id="ProtNLM"/>
    </source>
</evidence>
<dbReference type="InterPro" id="IPR046341">
    <property type="entry name" value="SET_dom_sf"/>
</dbReference>